<accession>A0A7S3YL38</accession>
<feature type="transmembrane region" description="Helical" evidence="7">
    <location>
        <begin position="230"/>
        <end position="251"/>
    </location>
</feature>
<keyword evidence="2 7" id="KW-0813">Transport</keyword>
<dbReference type="PANTHER" id="PTHR11101">
    <property type="entry name" value="PHOSPHATE TRANSPORTER"/>
    <property type="match status" value="1"/>
</dbReference>
<dbReference type="PANTHER" id="PTHR11101:SF96">
    <property type="entry name" value="PHOSPHATE TRANSPORTER"/>
    <property type="match status" value="1"/>
</dbReference>
<comment type="function">
    <text evidence="7">Sodium-phosphate symporter.</text>
</comment>
<name>A0A7S3YL38_9EUKA</name>
<keyword evidence="6 7" id="KW-0472">Membrane</keyword>
<keyword evidence="4 7" id="KW-0812">Transmembrane</keyword>
<dbReference type="AlphaFoldDB" id="A0A7S3YL38"/>
<dbReference type="EMBL" id="HBIV01009529">
    <property type="protein sequence ID" value="CAE0655005.1"/>
    <property type="molecule type" value="Transcribed_RNA"/>
</dbReference>
<dbReference type="GO" id="GO:0005315">
    <property type="term" value="F:phosphate transmembrane transporter activity"/>
    <property type="evidence" value="ECO:0007669"/>
    <property type="project" value="InterPro"/>
</dbReference>
<comment type="similarity">
    <text evidence="7">Belongs to the inorganic phosphate transporter (PiT) (TC 2.A.20) family.</text>
</comment>
<keyword evidence="3 7" id="KW-0592">Phosphate transport</keyword>
<evidence type="ECO:0000256" key="2">
    <source>
        <dbReference type="ARBA" id="ARBA00022448"/>
    </source>
</evidence>
<evidence type="ECO:0000256" key="7">
    <source>
        <dbReference type="RuleBase" id="RU363058"/>
    </source>
</evidence>
<evidence type="ECO:0000256" key="4">
    <source>
        <dbReference type="ARBA" id="ARBA00022692"/>
    </source>
</evidence>
<evidence type="ECO:0000256" key="3">
    <source>
        <dbReference type="ARBA" id="ARBA00022592"/>
    </source>
</evidence>
<feature type="transmembrane region" description="Helical" evidence="7">
    <location>
        <begin position="51"/>
        <end position="70"/>
    </location>
</feature>
<feature type="transmembrane region" description="Helical" evidence="7">
    <location>
        <begin position="121"/>
        <end position="143"/>
    </location>
</feature>
<feature type="transmembrane region" description="Helical" evidence="7">
    <location>
        <begin position="90"/>
        <end position="109"/>
    </location>
</feature>
<organism evidence="8">
    <name type="scientific">Lotharella globosa</name>
    <dbReference type="NCBI Taxonomy" id="91324"/>
    <lineage>
        <taxon>Eukaryota</taxon>
        <taxon>Sar</taxon>
        <taxon>Rhizaria</taxon>
        <taxon>Cercozoa</taxon>
        <taxon>Chlorarachniophyceae</taxon>
        <taxon>Lotharella</taxon>
    </lineage>
</organism>
<proteinExistence type="inferred from homology"/>
<feature type="transmembrane region" description="Helical" evidence="7">
    <location>
        <begin position="450"/>
        <end position="470"/>
    </location>
</feature>
<evidence type="ECO:0000313" key="8">
    <source>
        <dbReference type="EMBL" id="CAE0655005.1"/>
    </source>
</evidence>
<gene>
    <name evidence="8" type="ORF">LGLO00237_LOCUS7217</name>
</gene>
<protein>
    <recommendedName>
        <fullName evidence="7">Phosphate transporter</fullName>
    </recommendedName>
</protein>
<feature type="transmembrane region" description="Helical" evidence="7">
    <location>
        <begin position="540"/>
        <end position="563"/>
    </location>
</feature>
<evidence type="ECO:0000256" key="6">
    <source>
        <dbReference type="ARBA" id="ARBA00023136"/>
    </source>
</evidence>
<reference evidence="8" key="1">
    <citation type="submission" date="2021-01" db="EMBL/GenBank/DDBJ databases">
        <authorList>
            <person name="Corre E."/>
            <person name="Pelletier E."/>
            <person name="Niang G."/>
            <person name="Scheremetjew M."/>
            <person name="Finn R."/>
            <person name="Kale V."/>
            <person name="Holt S."/>
            <person name="Cochrane G."/>
            <person name="Meng A."/>
            <person name="Brown T."/>
            <person name="Cohen L."/>
        </authorList>
    </citation>
    <scope>NUCLEOTIDE SEQUENCE</scope>
    <source>
        <strain evidence="8">CCCM811</strain>
    </source>
</reference>
<dbReference type="InterPro" id="IPR001204">
    <property type="entry name" value="Phos_transporter"/>
</dbReference>
<keyword evidence="5 7" id="KW-1133">Transmembrane helix</keyword>
<sequence length="567" mass="60431">MSDPTSVEDYEWIVVMCGIFAFVAACGIGANDVANAFATSVGSKALTLRQAVIIAAFFEMAGAVLMGSHVAKTIRKGIADHKCFTDNPPLLMHGMMCVVAAVGIWLFTASRFELPVSTTHSTIGGIIFMTLTATGDPSCVIWYKETDTFPYMKGVSAVVLSWVLSPVFSAIVAGSLFFLIRACVLRSEHAFMRSIYTYPLLVGFTLTLNTFYIIYKGSKSIDLDEIELGVAIGAAFAVGGGAAIILIPFLARLKRYVESLDFSADVSEKGEASLGKKEPVPLDKVGSTASIDRVGSLDKASIASRRQGSTTNLVESKKIETGAEIKTAQVKAAAGTPTLTREYSSSEYSMRSGKPKPTKTFAQRLGNGVNKDLHEITEIDDRTKSIHDNAEVFDPRAEEVFKYLQVFTAMCDAFAHGANDVANAMGPFAACYMIWREGEVSKKAELGADAYWILAIGGLGIVVGLATYGYHIVRAIGIKLAKITPSRGTCIELGSAAVIITGSRLELPLSTTHCQVGATMGVAALEGSAGINWWIFGKTVVGWVITLAVVGAMASVFMAQAIYAPCA</sequence>
<dbReference type="GO" id="GO:0016020">
    <property type="term" value="C:membrane"/>
    <property type="evidence" value="ECO:0007669"/>
    <property type="project" value="UniProtKB-SubCell"/>
</dbReference>
<comment type="subcellular location">
    <subcellularLocation>
        <location evidence="1 7">Membrane</location>
        <topology evidence="1 7">Multi-pass membrane protein</topology>
    </subcellularLocation>
</comment>
<dbReference type="GO" id="GO:0035435">
    <property type="term" value="P:phosphate ion transmembrane transport"/>
    <property type="evidence" value="ECO:0007669"/>
    <property type="project" value="TreeGrafter"/>
</dbReference>
<feature type="transmembrane region" description="Helical" evidence="7">
    <location>
        <begin position="163"/>
        <end position="184"/>
    </location>
</feature>
<feature type="transmembrane region" description="Helical" evidence="7">
    <location>
        <begin position="12"/>
        <end position="30"/>
    </location>
</feature>
<feature type="transmembrane region" description="Helical" evidence="7">
    <location>
        <begin position="196"/>
        <end position="215"/>
    </location>
</feature>
<evidence type="ECO:0000256" key="1">
    <source>
        <dbReference type="ARBA" id="ARBA00004141"/>
    </source>
</evidence>
<evidence type="ECO:0000256" key="5">
    <source>
        <dbReference type="ARBA" id="ARBA00022989"/>
    </source>
</evidence>
<dbReference type="Pfam" id="PF01384">
    <property type="entry name" value="PHO4"/>
    <property type="match status" value="1"/>
</dbReference>